<accession>A0A151SMI6</accession>
<dbReference type="EMBL" id="CM003613">
    <property type="protein sequence ID" value="KYP55993.1"/>
    <property type="molecule type" value="Genomic_DNA"/>
</dbReference>
<organism evidence="1 2">
    <name type="scientific">Cajanus cajan</name>
    <name type="common">Pigeon pea</name>
    <name type="synonym">Cajanus indicus</name>
    <dbReference type="NCBI Taxonomy" id="3821"/>
    <lineage>
        <taxon>Eukaryota</taxon>
        <taxon>Viridiplantae</taxon>
        <taxon>Streptophyta</taxon>
        <taxon>Embryophyta</taxon>
        <taxon>Tracheophyta</taxon>
        <taxon>Spermatophyta</taxon>
        <taxon>Magnoliopsida</taxon>
        <taxon>eudicotyledons</taxon>
        <taxon>Gunneridae</taxon>
        <taxon>Pentapetalae</taxon>
        <taxon>rosids</taxon>
        <taxon>fabids</taxon>
        <taxon>Fabales</taxon>
        <taxon>Fabaceae</taxon>
        <taxon>Papilionoideae</taxon>
        <taxon>50 kb inversion clade</taxon>
        <taxon>NPAAA clade</taxon>
        <taxon>indigoferoid/millettioid clade</taxon>
        <taxon>Phaseoleae</taxon>
        <taxon>Cajanus</taxon>
    </lineage>
</organism>
<keyword evidence="2" id="KW-1185">Reference proteome</keyword>
<dbReference type="Proteomes" id="UP000075243">
    <property type="component" value="Chromosome 11"/>
</dbReference>
<sequence length="134" mass="15081">HVFHVSQLRNYIRDLSQIVEMDEVQVRENLTYEKRSVAVVNHKLKKLCGKSIGLVRIVWDAATGEVTWEVESQFKEQYPFLSSGRPIFGDENSCLLGSIVTLFKKNVADLVALSPPARNGLSAFAKDGWTLLFA</sequence>
<gene>
    <name evidence="1" type="ORF">KK1_002220</name>
</gene>
<feature type="non-terminal residue" evidence="1">
    <location>
        <position position="1"/>
    </location>
</feature>
<dbReference type="PANTHER" id="PTHR46148:SF60">
    <property type="entry name" value="CHROMO DOMAIN-CONTAINING PROTEIN"/>
    <property type="match status" value="1"/>
</dbReference>
<dbReference type="AlphaFoldDB" id="A0A151SMI6"/>
<evidence type="ECO:0000313" key="1">
    <source>
        <dbReference type="EMBL" id="KYP55993.1"/>
    </source>
</evidence>
<name>A0A151SMI6_CAJCA</name>
<dbReference type="PANTHER" id="PTHR46148">
    <property type="entry name" value="CHROMO DOMAIN-CONTAINING PROTEIN"/>
    <property type="match status" value="1"/>
</dbReference>
<proteinExistence type="predicted"/>
<protein>
    <submittedName>
        <fullName evidence="1">Uncharacterized protein</fullName>
    </submittedName>
</protein>
<dbReference type="Gramene" id="C.cajan_02168.t">
    <property type="protein sequence ID" value="C.cajan_02168.t.cds1"/>
    <property type="gene ID" value="C.cajan_02168"/>
</dbReference>
<reference evidence="1 2" key="1">
    <citation type="journal article" date="2012" name="Nat. Biotechnol.">
        <title>Draft genome sequence of pigeonpea (Cajanus cajan), an orphan legume crop of resource-poor farmers.</title>
        <authorList>
            <person name="Varshney R.K."/>
            <person name="Chen W."/>
            <person name="Li Y."/>
            <person name="Bharti A.K."/>
            <person name="Saxena R.K."/>
            <person name="Schlueter J.A."/>
            <person name="Donoghue M.T."/>
            <person name="Azam S."/>
            <person name="Fan G."/>
            <person name="Whaley A.M."/>
            <person name="Farmer A.D."/>
            <person name="Sheridan J."/>
            <person name="Iwata A."/>
            <person name="Tuteja R."/>
            <person name="Penmetsa R.V."/>
            <person name="Wu W."/>
            <person name="Upadhyaya H.D."/>
            <person name="Yang S.P."/>
            <person name="Shah T."/>
            <person name="Saxena K.B."/>
            <person name="Michael T."/>
            <person name="McCombie W.R."/>
            <person name="Yang B."/>
            <person name="Zhang G."/>
            <person name="Yang H."/>
            <person name="Wang J."/>
            <person name="Spillane C."/>
            <person name="Cook D.R."/>
            <person name="May G.D."/>
            <person name="Xu X."/>
            <person name="Jackson S.A."/>
        </authorList>
    </citation>
    <scope>NUCLEOTIDE SEQUENCE [LARGE SCALE GENOMIC DNA]</scope>
    <source>
        <strain evidence="2">cv. Asha</strain>
    </source>
</reference>
<evidence type="ECO:0000313" key="2">
    <source>
        <dbReference type="Proteomes" id="UP000075243"/>
    </source>
</evidence>